<dbReference type="GO" id="GO:0031982">
    <property type="term" value="C:vesicle"/>
    <property type="evidence" value="ECO:0007669"/>
    <property type="project" value="TreeGrafter"/>
</dbReference>
<keyword evidence="3" id="KW-1185">Reference proteome</keyword>
<dbReference type="Gene3D" id="1.10.287.110">
    <property type="entry name" value="DnaJ domain"/>
    <property type="match status" value="1"/>
</dbReference>
<gene>
    <name evidence="2" type="ORF">DCAR_0205371</name>
</gene>
<accession>A0AAF0WDS9</accession>
<dbReference type="AlphaFoldDB" id="A0AAF0WDS9"/>
<feature type="region of interest" description="Disordered" evidence="1">
    <location>
        <begin position="1"/>
        <end position="44"/>
    </location>
</feature>
<dbReference type="InterPro" id="IPR036869">
    <property type="entry name" value="J_dom_sf"/>
</dbReference>
<feature type="region of interest" description="Disordered" evidence="1">
    <location>
        <begin position="111"/>
        <end position="134"/>
    </location>
</feature>
<dbReference type="Proteomes" id="UP000077755">
    <property type="component" value="Chromosome 2"/>
</dbReference>
<evidence type="ECO:0000313" key="2">
    <source>
        <dbReference type="EMBL" id="WOG86170.1"/>
    </source>
</evidence>
<feature type="compositionally biased region" description="Low complexity" evidence="1">
    <location>
        <begin position="122"/>
        <end position="134"/>
    </location>
</feature>
<dbReference type="GO" id="GO:0072318">
    <property type="term" value="P:clathrin coat disassembly"/>
    <property type="evidence" value="ECO:0007669"/>
    <property type="project" value="TreeGrafter"/>
</dbReference>
<organism evidence="2 3">
    <name type="scientific">Daucus carota subsp. sativus</name>
    <name type="common">Carrot</name>
    <dbReference type="NCBI Taxonomy" id="79200"/>
    <lineage>
        <taxon>Eukaryota</taxon>
        <taxon>Viridiplantae</taxon>
        <taxon>Streptophyta</taxon>
        <taxon>Embryophyta</taxon>
        <taxon>Tracheophyta</taxon>
        <taxon>Spermatophyta</taxon>
        <taxon>Magnoliopsida</taxon>
        <taxon>eudicotyledons</taxon>
        <taxon>Gunneridae</taxon>
        <taxon>Pentapetalae</taxon>
        <taxon>asterids</taxon>
        <taxon>campanulids</taxon>
        <taxon>Apiales</taxon>
        <taxon>Apiaceae</taxon>
        <taxon>Apioideae</taxon>
        <taxon>Scandiceae</taxon>
        <taxon>Daucinae</taxon>
        <taxon>Daucus</taxon>
        <taxon>Daucus sect. Daucus</taxon>
    </lineage>
</organism>
<dbReference type="SUPFAM" id="SSF46565">
    <property type="entry name" value="Chaperone J-domain"/>
    <property type="match status" value="1"/>
</dbReference>
<evidence type="ECO:0000313" key="3">
    <source>
        <dbReference type="Proteomes" id="UP000077755"/>
    </source>
</evidence>
<dbReference type="GO" id="GO:0030276">
    <property type="term" value="F:clathrin binding"/>
    <property type="evidence" value="ECO:0007669"/>
    <property type="project" value="TreeGrafter"/>
</dbReference>
<proteinExistence type="predicted"/>
<dbReference type="PANTHER" id="PTHR23172">
    <property type="entry name" value="AUXILIN/CYCLIN G-ASSOCIATED KINASE-RELATED"/>
    <property type="match status" value="1"/>
</dbReference>
<sequence length="484" mass="54030">MGMSSANPSIPRRKSTEQHASCKPSSGEPMPLDPEDFDDVFGGPPLTVLSRQFSRGDMQSLSYEHIFRKPEKFVSPTGTGRNLPEFRIPAPGGGRRGEEFYVDMFGNETEEGRRCRSRSKSKTTNSKSNSSSVLSSEELSPFQAVMSDEDASFPVFASKLRPINVPSRWKTSTAMHKVVQQKQGMPNYSCCRPSVAENEHIDGFKSIDFGFSRRVSSPQTSNLGPNSYSSFKVSVDDLEVNSPSSVVSSLLQEQQYRTNKIQEEEEGDDDEVMSSYIIEINGGNKEQTNKVGGVAEAVEWAKGKFQSQSSLEEWSSRQPEKPVFAEMPETPAVLPFTDAQIYGYASLGLQVKNKCLGVSKKNRKTETEPKNRKTKPKKTKEMALLDEEIRLWSSGKKRNIQLLISTLHEILWPTSGWCPVPLGILSESSNLNKAYQKARLCLHRAKLQQRSATPPQKYIAEKALSILQDAWATYTSQDIKTTRG</sequence>
<dbReference type="GO" id="GO:0072583">
    <property type="term" value="P:clathrin-dependent endocytosis"/>
    <property type="evidence" value="ECO:0007669"/>
    <property type="project" value="TreeGrafter"/>
</dbReference>
<dbReference type="PANTHER" id="PTHR23172:SF69">
    <property type="entry name" value="CHAPERONE DNAJ-DOMAIN SUPERFAMILY PROTEIN"/>
    <property type="match status" value="1"/>
</dbReference>
<name>A0AAF0WDS9_DAUCS</name>
<dbReference type="EMBL" id="CP093344">
    <property type="protein sequence ID" value="WOG86170.1"/>
    <property type="molecule type" value="Genomic_DNA"/>
</dbReference>
<reference evidence="2" key="1">
    <citation type="journal article" date="2016" name="Nat. Genet.">
        <title>A high-quality carrot genome assembly provides new insights into carotenoid accumulation and asterid genome evolution.</title>
        <authorList>
            <person name="Iorizzo M."/>
            <person name="Ellison S."/>
            <person name="Senalik D."/>
            <person name="Zeng P."/>
            <person name="Satapoomin P."/>
            <person name="Huang J."/>
            <person name="Bowman M."/>
            <person name="Iovene M."/>
            <person name="Sanseverino W."/>
            <person name="Cavagnaro P."/>
            <person name="Yildiz M."/>
            <person name="Macko-Podgorni A."/>
            <person name="Moranska E."/>
            <person name="Grzebelus E."/>
            <person name="Grzebelus D."/>
            <person name="Ashrafi H."/>
            <person name="Zheng Z."/>
            <person name="Cheng S."/>
            <person name="Spooner D."/>
            <person name="Van Deynze A."/>
            <person name="Simon P."/>
        </authorList>
    </citation>
    <scope>NUCLEOTIDE SEQUENCE</scope>
    <source>
        <tissue evidence="2">Leaf</tissue>
    </source>
</reference>
<reference evidence="2" key="2">
    <citation type="submission" date="2022-03" db="EMBL/GenBank/DDBJ databases">
        <title>Draft title - Genomic analysis of global carrot germplasm unveils the trajectory of domestication and the origin of high carotenoid orange carrot.</title>
        <authorList>
            <person name="Iorizzo M."/>
            <person name="Ellison S."/>
            <person name="Senalik D."/>
            <person name="Macko-Podgorni A."/>
            <person name="Grzebelus D."/>
            <person name="Bostan H."/>
            <person name="Rolling W."/>
            <person name="Curaba J."/>
            <person name="Simon P."/>
        </authorList>
    </citation>
    <scope>NUCLEOTIDE SEQUENCE</scope>
    <source>
        <tissue evidence="2">Leaf</tissue>
    </source>
</reference>
<dbReference type="GO" id="GO:0005737">
    <property type="term" value="C:cytoplasm"/>
    <property type="evidence" value="ECO:0007669"/>
    <property type="project" value="TreeGrafter"/>
</dbReference>
<protein>
    <submittedName>
        <fullName evidence="2">Uncharacterized protein</fullName>
    </submittedName>
</protein>
<evidence type="ECO:0000256" key="1">
    <source>
        <dbReference type="SAM" id="MobiDB-lite"/>
    </source>
</evidence>